<reference evidence="6 7" key="1">
    <citation type="submission" date="2019-03" db="EMBL/GenBank/DDBJ databases">
        <title>Luteimonas zhaokaii sp.nov., isolated from the rectal contents of Plateau pika in Yushu, Qinghai Province, China.</title>
        <authorList>
            <person name="Zhang G."/>
        </authorList>
    </citation>
    <scope>NUCLEOTIDE SEQUENCE [LARGE SCALE GENOMIC DNA]</scope>
    <source>
        <strain evidence="6 7">THG-MD21</strain>
    </source>
</reference>
<dbReference type="Gene3D" id="3.60.10.10">
    <property type="entry name" value="Endonuclease/exonuclease/phosphatase"/>
    <property type="match status" value="1"/>
</dbReference>
<dbReference type="AlphaFoldDB" id="A0A4R5U797"/>
<dbReference type="SUPFAM" id="SSF141072">
    <property type="entry name" value="CalX-like"/>
    <property type="match status" value="1"/>
</dbReference>
<dbReference type="InterPro" id="IPR001434">
    <property type="entry name" value="OmcB-like_DUF11"/>
</dbReference>
<keyword evidence="1 4" id="KW-0732">Signal</keyword>
<keyword evidence="2" id="KW-0677">Repeat</keyword>
<dbReference type="PROSITE" id="PS51841">
    <property type="entry name" value="LTD"/>
    <property type="match status" value="1"/>
</dbReference>
<evidence type="ECO:0000256" key="2">
    <source>
        <dbReference type="ARBA" id="ARBA00022737"/>
    </source>
</evidence>
<dbReference type="PANTHER" id="PTHR42834:SF1">
    <property type="entry name" value="ENDONUCLEASE_EXONUCLEASE_PHOSPHATASE FAMILY PROTEIN (AFU_ORTHOLOGUE AFUA_3G09210)"/>
    <property type="match status" value="1"/>
</dbReference>
<sequence length="1186" mass="122238">MTRTTSRLLSALLLCCGAGAAQAEVVISQVYGGGGNSGAPYNADFVELFNTGDLPVALGGKSVQYASATGTGNFGAGASQIVVLPDVEIPAGGYFLVGLAGGTNGAPLPTPDASGTINMSGTAGKVILANATTSLGCNGGGNACTPAQQALILDLVGFGSANFFEGSAPAPAPSNSTSILRAGDGCTDTNDNADDFATAAPAPRNAASIPNICSGGGTLYLSITDTSGAEGDSGTTPFFMTVSLNQPAGPEGVTFSYATADGTATVADNDYIARSGTVMFDEGERELVLSVDVVGDEKVEPDEVFYVNLSDVQGAEVAKGQSVVTIINDDVITLPIHAIQGSGARSPVENQPVATRGIVTGRKNNGFFIQTPDGEDDGDPATSEGLFVFTSSLPPADAQVGNLVLVQGTVIEYVPAADPLQLPLTQITNASVVKLSEGHALPAAIVLTNDLPNATGGLEQLEHLEGMRVTAPSFTVVAPTGGNTNEAQATGSSNGRFAVVVTGTPRPFREPGIQIPNPDPVGSTAPNIPRWDFNPELIAVNSTTIGAPAADLAAGCRITGGSLIGPLDYTFRRYTIYPEGPLTSDCTGDGEPRPSALPGPDHVSFATYNLQRFFDTVNDANSGPTLTPAALERRLSKASIGIRAYLHAPDVVGVTEVENLPVLTTLANRINADAVAAGQPDPKYVAYLEEGFDVGGIDVGFLVKTASVGSVARIEVARVTQEGRDEVLTNPNGSTSVLNDRPPLVLDATAHFADGRRYGFTAIVVHQRSLSGIEDDASGSNGWATAGQRVRDKRQKQAEYLATLIDGMQKDDPARQIVVLGDFNAFEFNDGYVDAMGTVTGLPSPDGETAVDNDGAVLITPSLLNMTLEAANEERYSFVFDYQAQSLDHVLVNQALVDSPMVVGLDISHARINADFPEVARNDAATPTRLSDHDPTVLLVRLQPATVADLGITAAAANAEVFAGDALDFSATVVNSGPDAAAFPGFGAVLDAELDDLLVTPPADWSCDAPALADGKTTVSCSAETLANAGQATFALSATAPESSIDETVTLTVAATSQTQDPDETDNNAVAAVSVVEDPASAATPLVNGVQIGNVAGAAGESRLFRIDVPAGARNLRILTAGGTGDVSLFASRDVLPTVDAWQLRSQRPGNNETVTLATPQAGTWYIRVVGERAFARLTVRASYTP</sequence>
<evidence type="ECO:0000313" key="7">
    <source>
        <dbReference type="Proteomes" id="UP000295543"/>
    </source>
</evidence>
<dbReference type="RefSeq" id="WP_133394138.1">
    <property type="nucleotide sequence ID" value="NZ_SMTG01000005.1"/>
</dbReference>
<comment type="caution">
    <text evidence="6">The sequence shown here is derived from an EMBL/GenBank/DDBJ whole genome shotgun (WGS) entry which is preliminary data.</text>
</comment>
<dbReference type="Gene3D" id="2.60.40.10">
    <property type="entry name" value="Immunoglobulins"/>
    <property type="match status" value="1"/>
</dbReference>
<evidence type="ECO:0000256" key="1">
    <source>
        <dbReference type="ARBA" id="ARBA00022729"/>
    </source>
</evidence>
<protein>
    <submittedName>
        <fullName evidence="6">Nuclease</fullName>
    </submittedName>
</protein>
<dbReference type="Gene3D" id="2.60.40.2030">
    <property type="match status" value="1"/>
</dbReference>
<evidence type="ECO:0000313" key="6">
    <source>
        <dbReference type="EMBL" id="TDK29933.1"/>
    </source>
</evidence>
<dbReference type="CDD" id="cd04486">
    <property type="entry name" value="YhcR_OBF_like"/>
    <property type="match status" value="1"/>
</dbReference>
<keyword evidence="3" id="KW-0106">Calcium</keyword>
<dbReference type="InterPro" id="IPR003644">
    <property type="entry name" value="Calx_beta"/>
</dbReference>
<evidence type="ECO:0000256" key="3">
    <source>
        <dbReference type="ARBA" id="ARBA00022837"/>
    </source>
</evidence>
<feature type="domain" description="LTD" evidence="5">
    <location>
        <begin position="17"/>
        <end position="160"/>
    </location>
</feature>
<evidence type="ECO:0000259" key="5">
    <source>
        <dbReference type="PROSITE" id="PS51841"/>
    </source>
</evidence>
<dbReference type="InterPro" id="IPR001322">
    <property type="entry name" value="Lamin_tail_dom"/>
</dbReference>
<dbReference type="Pfam" id="PF04151">
    <property type="entry name" value="PPC"/>
    <property type="match status" value="1"/>
</dbReference>
<dbReference type="Gene3D" id="2.60.120.380">
    <property type="match status" value="1"/>
</dbReference>
<keyword evidence="7" id="KW-1185">Reference proteome</keyword>
<dbReference type="Pfam" id="PF00932">
    <property type="entry name" value="LTD"/>
    <property type="match status" value="1"/>
</dbReference>
<proteinExistence type="predicted"/>
<dbReference type="InterPro" id="IPR013783">
    <property type="entry name" value="Ig-like_fold"/>
</dbReference>
<dbReference type="SUPFAM" id="SSF56219">
    <property type="entry name" value="DNase I-like"/>
    <property type="match status" value="1"/>
</dbReference>
<dbReference type="EMBL" id="SMTG01000005">
    <property type="protein sequence ID" value="TDK29933.1"/>
    <property type="molecule type" value="Genomic_DNA"/>
</dbReference>
<evidence type="ECO:0000256" key="4">
    <source>
        <dbReference type="SAM" id="SignalP"/>
    </source>
</evidence>
<dbReference type="GO" id="GO:0016020">
    <property type="term" value="C:membrane"/>
    <property type="evidence" value="ECO:0007669"/>
    <property type="project" value="InterPro"/>
</dbReference>
<dbReference type="Pfam" id="PF01345">
    <property type="entry name" value="DUF11"/>
    <property type="match status" value="1"/>
</dbReference>
<dbReference type="InterPro" id="IPR007280">
    <property type="entry name" value="Peptidase_C_arc/bac"/>
</dbReference>
<dbReference type="OrthoDB" id="9800417at2"/>
<accession>A0A4R5U797</accession>
<feature type="signal peptide" evidence="4">
    <location>
        <begin position="1"/>
        <end position="23"/>
    </location>
</feature>
<dbReference type="Pfam" id="PF03160">
    <property type="entry name" value="Calx-beta"/>
    <property type="match status" value="1"/>
</dbReference>
<organism evidence="6 7">
    <name type="scientific">Luteimonas terrae</name>
    <dbReference type="NCBI Taxonomy" id="1530191"/>
    <lineage>
        <taxon>Bacteria</taxon>
        <taxon>Pseudomonadati</taxon>
        <taxon>Pseudomonadota</taxon>
        <taxon>Gammaproteobacteria</taxon>
        <taxon>Lysobacterales</taxon>
        <taxon>Lysobacteraceae</taxon>
        <taxon>Luteimonas</taxon>
    </lineage>
</organism>
<feature type="chain" id="PRO_5020689535" evidence="4">
    <location>
        <begin position="24"/>
        <end position="1186"/>
    </location>
</feature>
<gene>
    <name evidence="6" type="ORF">E2F49_12035</name>
</gene>
<name>A0A4R5U797_9GAMM</name>
<dbReference type="Proteomes" id="UP000295543">
    <property type="component" value="Unassembled WGS sequence"/>
</dbReference>
<dbReference type="PANTHER" id="PTHR42834">
    <property type="entry name" value="ENDONUCLEASE/EXONUCLEASE/PHOSPHATASE FAMILY PROTEIN (AFU_ORTHOLOGUE AFUA_3G09210)"/>
    <property type="match status" value="1"/>
</dbReference>
<dbReference type="InterPro" id="IPR036691">
    <property type="entry name" value="Endo/exonu/phosph_ase_sf"/>
</dbReference>
<dbReference type="GO" id="GO:0007154">
    <property type="term" value="P:cell communication"/>
    <property type="evidence" value="ECO:0007669"/>
    <property type="project" value="InterPro"/>
</dbReference>
<dbReference type="InterPro" id="IPR038081">
    <property type="entry name" value="CalX-like_sf"/>
</dbReference>